<dbReference type="GO" id="GO:0010457">
    <property type="term" value="P:centriole-centriole cohesion"/>
    <property type="evidence" value="ECO:0007669"/>
    <property type="project" value="TreeGrafter"/>
</dbReference>
<dbReference type="PANTHER" id="PTHR18957:SF0">
    <property type="entry name" value="CENTLEIN"/>
    <property type="match status" value="1"/>
</dbReference>
<evidence type="ECO:0000256" key="2">
    <source>
        <dbReference type="SAM" id="MobiDB-lite"/>
    </source>
</evidence>
<dbReference type="InterPro" id="IPR038810">
    <property type="entry name" value="CNTLN"/>
</dbReference>
<feature type="compositionally biased region" description="Low complexity" evidence="2">
    <location>
        <begin position="331"/>
        <end position="343"/>
    </location>
</feature>
<dbReference type="GO" id="GO:0005814">
    <property type="term" value="C:centriole"/>
    <property type="evidence" value="ECO:0007669"/>
    <property type="project" value="TreeGrafter"/>
</dbReference>
<organism evidence="3 4">
    <name type="scientific">Salvelinus namaycush</name>
    <name type="common">Lake trout</name>
    <name type="synonym">Salmo namaycush</name>
    <dbReference type="NCBI Taxonomy" id="8040"/>
    <lineage>
        <taxon>Eukaryota</taxon>
        <taxon>Metazoa</taxon>
        <taxon>Chordata</taxon>
        <taxon>Craniata</taxon>
        <taxon>Vertebrata</taxon>
        <taxon>Euteleostomi</taxon>
        <taxon>Actinopterygii</taxon>
        <taxon>Neopterygii</taxon>
        <taxon>Teleostei</taxon>
        <taxon>Protacanthopterygii</taxon>
        <taxon>Salmoniformes</taxon>
        <taxon>Salmonidae</taxon>
        <taxon>Salmoninae</taxon>
        <taxon>Salvelinus</taxon>
    </lineage>
</organism>
<evidence type="ECO:0000313" key="4">
    <source>
        <dbReference type="RefSeq" id="XP_038855023.1"/>
    </source>
</evidence>
<feature type="compositionally biased region" description="Polar residues" evidence="2">
    <location>
        <begin position="416"/>
        <end position="428"/>
    </location>
</feature>
<feature type="compositionally biased region" description="Basic and acidic residues" evidence="2">
    <location>
        <begin position="826"/>
        <end position="837"/>
    </location>
</feature>
<evidence type="ECO:0000313" key="3">
    <source>
        <dbReference type="Proteomes" id="UP000808372"/>
    </source>
</evidence>
<feature type="coiled-coil region" evidence="1">
    <location>
        <begin position="871"/>
        <end position="934"/>
    </location>
</feature>
<dbReference type="RefSeq" id="XP_038855023.1">
    <property type="nucleotide sequence ID" value="XM_038999095.1"/>
</dbReference>
<dbReference type="Proteomes" id="UP000808372">
    <property type="component" value="Chromosome 8"/>
</dbReference>
<feature type="coiled-coil region" evidence="1">
    <location>
        <begin position="589"/>
        <end position="637"/>
    </location>
</feature>
<gene>
    <name evidence="4" type="primary">cntln</name>
</gene>
<protein>
    <submittedName>
        <fullName evidence="4">Centlein</fullName>
    </submittedName>
</protein>
<feature type="compositionally biased region" description="Polar residues" evidence="2">
    <location>
        <begin position="392"/>
        <end position="408"/>
    </location>
</feature>
<dbReference type="GeneID" id="120052275"/>
<name>A0A8U0R527_SALNM</name>
<feature type="region of interest" description="Disordered" evidence="2">
    <location>
        <begin position="741"/>
        <end position="849"/>
    </location>
</feature>
<keyword evidence="1" id="KW-0175">Coiled coil</keyword>
<keyword evidence="3" id="KW-1185">Reference proteome</keyword>
<feature type="coiled-coil region" evidence="1">
    <location>
        <begin position="440"/>
        <end position="488"/>
    </location>
</feature>
<proteinExistence type="predicted"/>
<feature type="region of interest" description="Disordered" evidence="2">
    <location>
        <begin position="166"/>
        <end position="192"/>
    </location>
</feature>
<dbReference type="KEGG" id="snh:120052275"/>
<sequence length="1285" mass="145810">MMATRDSSRIMLLNEEVRSLSEELVTCQADKEFVWSLWKRLQVANPDLTQAVSLVVEREKWKAEAKDRKVLEILQAKDYKIQELDQRVTGQQQEITNLVQRKMAVDEDRGLVKKELAALRRKLGNKSQELKDVKEERRRREEALEEEKEELESCCSALRCDLEQAQRQERRHGEERDATDAKVKEMEGDLSDAQRQVADLQAQCSSLADLLSSRQKEVAQRDQHVTQLGRELQEVQALYRQSSEHAAEQAQLIQQLEGLNLDTQSVLRNQEEAHTADTTSYQKLYNELSICYLALKSNEGRLCQSHVALTTQLGQKEQQIVQLQGQLQQQQQQQTHNQQQLPQTMAPAGPPARQTNSKHFEEQTLYDSPDQEPSGEEAPAPASTCRPVPQEPSGSPDTSLALSPSRGQHTGRRQSAPVQRSRSLSPASSVELGRGVEKRIHDLEELLRLKTDENEELRRAHEKRHERLRLVQTNYRTVKDQLREVEDAQGLPRGRAQQRAEPWQLRQENSDAVWNELAYFKHLNKKLTTQKTNLEEELDVLRVQAAMDRATVQELRLCLQNEQQELLHKVAADPKVKNSTPKKPSAERVEQSLKKIEQLERRTVSMEQETERLREDNQDLQEANTALTQDKEHLQGSLARLRTQGAARDEAAHAQALAQGERHRAKTLALETQLEGARREAGRTRQQLLRLRQELGILRAARDFNRSQRQPKANMLTGLAAAATAGGGISGGALANSKVKFKTGMRPRGPARLHRHRAVGPNQAIGGGGRSPARDDWEDISADSGEEYSDSLDSHPVKSHRYAAASEQPAEEFSRTQPDVPNQGYKQREPGEEGGKRRSERKRRKAQRCGCCAPASLRGRILALQRHLAVLQTARRDAQRSSQELRDANEKITSQLAQRLNVSKQLSQKLTSDLAGVEQQKKVLEMELEQWRQIHRTNTPQQLPSTAPQPLETPSPPVLKALEAEVKQLHTKLKSSKAEVTRHTSANKALRAQLLEREEKLRELQEKVIHTERDVHMKRQLVEDVKTRMKFLLETERTHRGLVEELEKKVKTLTEEATNRKAFIDSLKRRLSVATKEKSQYETTCQDLKEGLDKKEQCVEALQARVRASERAQAELEQTAFRQMEGLTQQSTVALEALHRRLGLAHTQLDQLQAFIKALASETLREVQDAKSQLRKNRKMAEKKKAVGAGGLSKQSMVKAQSIAASILNMTEMDLAEMLDTDEEEEDVAADSRRDQEWLDQVMKVLQQEIPSAALLMEVLCVKMKERKVLTEALAALTTPVSEIA</sequence>
<dbReference type="PANTHER" id="PTHR18957">
    <property type="entry name" value="CENTLEIN"/>
    <property type="match status" value="1"/>
</dbReference>
<dbReference type="CTD" id="54875"/>
<dbReference type="GO" id="GO:0005813">
    <property type="term" value="C:centrosome"/>
    <property type="evidence" value="ECO:0007669"/>
    <property type="project" value="TreeGrafter"/>
</dbReference>
<feature type="coiled-coil region" evidence="1">
    <location>
        <begin position="1157"/>
        <end position="1184"/>
    </location>
</feature>
<evidence type="ECO:0000256" key="1">
    <source>
        <dbReference type="SAM" id="Coils"/>
    </source>
</evidence>
<feature type="region of interest" description="Disordered" evidence="2">
    <location>
        <begin position="331"/>
        <end position="432"/>
    </location>
</feature>
<feature type="coiled-coil region" evidence="1">
    <location>
        <begin position="959"/>
        <end position="1119"/>
    </location>
</feature>
<feature type="compositionally biased region" description="Acidic residues" evidence="2">
    <location>
        <begin position="776"/>
        <end position="790"/>
    </location>
</feature>
<feature type="compositionally biased region" description="Basic residues" evidence="2">
    <location>
        <begin position="741"/>
        <end position="758"/>
    </location>
</feature>
<reference evidence="4" key="1">
    <citation type="submission" date="2025-08" db="UniProtKB">
        <authorList>
            <consortium name="RefSeq"/>
        </authorList>
    </citation>
    <scope>IDENTIFICATION</scope>
    <source>
        <tissue evidence="4">White muscle</tissue>
    </source>
</reference>
<accession>A0A8U0R527</accession>
<feature type="compositionally biased region" description="Basic and acidic residues" evidence="2">
    <location>
        <begin position="166"/>
        <end position="187"/>
    </location>
</feature>
<feature type="compositionally biased region" description="Basic residues" evidence="2">
    <location>
        <begin position="838"/>
        <end position="847"/>
    </location>
</feature>